<comment type="caution">
    <text evidence="14">The sequence shown here is derived from an EMBL/GenBank/DDBJ whole genome shotgun (WGS) entry which is preliminary data.</text>
</comment>
<dbReference type="CDD" id="cd00483">
    <property type="entry name" value="HPPK"/>
    <property type="match status" value="1"/>
</dbReference>
<dbReference type="Proteomes" id="UP001204445">
    <property type="component" value="Unassembled WGS sequence"/>
</dbReference>
<evidence type="ECO:0000256" key="8">
    <source>
        <dbReference type="ARBA" id="ARBA00022840"/>
    </source>
</evidence>
<evidence type="ECO:0000259" key="13">
    <source>
        <dbReference type="PROSITE" id="PS00794"/>
    </source>
</evidence>
<evidence type="ECO:0000256" key="5">
    <source>
        <dbReference type="ARBA" id="ARBA00022679"/>
    </source>
</evidence>
<dbReference type="GO" id="GO:0003848">
    <property type="term" value="F:2-amino-4-hydroxy-6-hydroxymethyldihydropteridine diphosphokinase activity"/>
    <property type="evidence" value="ECO:0007669"/>
    <property type="project" value="UniProtKB-EC"/>
</dbReference>
<dbReference type="NCBIfam" id="TIGR01498">
    <property type="entry name" value="folK"/>
    <property type="match status" value="1"/>
</dbReference>
<dbReference type="Gene3D" id="3.30.70.560">
    <property type="entry name" value="7,8-Dihydro-6-hydroxymethylpterin-pyrophosphokinase HPPK"/>
    <property type="match status" value="1"/>
</dbReference>
<evidence type="ECO:0000256" key="3">
    <source>
        <dbReference type="ARBA" id="ARBA00013253"/>
    </source>
</evidence>
<name>A0AAE3HJD3_9GAMM</name>
<organism evidence="14 15">
    <name type="scientific">Methylohalomonas lacus</name>
    <dbReference type="NCBI Taxonomy" id="398773"/>
    <lineage>
        <taxon>Bacteria</taxon>
        <taxon>Pseudomonadati</taxon>
        <taxon>Pseudomonadota</taxon>
        <taxon>Gammaproteobacteria</taxon>
        <taxon>Methylohalomonadales</taxon>
        <taxon>Methylohalomonadaceae</taxon>
        <taxon>Methylohalomonas</taxon>
    </lineage>
</organism>
<dbReference type="Pfam" id="PF01288">
    <property type="entry name" value="HPPK"/>
    <property type="match status" value="1"/>
</dbReference>
<keyword evidence="15" id="KW-1185">Reference proteome</keyword>
<dbReference type="AlphaFoldDB" id="A0AAE3HJD3"/>
<comment type="similarity">
    <text evidence="2">Belongs to the HPPK family.</text>
</comment>
<dbReference type="PANTHER" id="PTHR43071">
    <property type="entry name" value="2-AMINO-4-HYDROXY-6-HYDROXYMETHYLDIHYDROPTERIDINE PYROPHOSPHOKINASE"/>
    <property type="match status" value="1"/>
</dbReference>
<keyword evidence="7" id="KW-0418">Kinase</keyword>
<sequence>MTTVYIGLGSNLDAPRQQLASALAELGRLPETDRCTASPLYRSRPVGPQDQPDYLNAVACLETRLAPLDLLDRLQAIEQQQGRRRDGVRWGARTLDLDVLLYGDAIIDSPRLTVPHPEMANRGFVLKPLHDLAPNLAIPGLGPVSDLLARMNTDDLEVIADAE</sequence>
<dbReference type="InterPro" id="IPR035907">
    <property type="entry name" value="Hppk_sf"/>
</dbReference>
<dbReference type="GO" id="GO:0046656">
    <property type="term" value="P:folic acid biosynthetic process"/>
    <property type="evidence" value="ECO:0007669"/>
    <property type="project" value="UniProtKB-KW"/>
</dbReference>
<dbReference type="EC" id="2.7.6.3" evidence="3"/>
<dbReference type="RefSeq" id="WP_259053573.1">
    <property type="nucleotide sequence ID" value="NZ_JANUCT010000001.1"/>
</dbReference>
<evidence type="ECO:0000256" key="12">
    <source>
        <dbReference type="ARBA" id="ARBA00033413"/>
    </source>
</evidence>
<dbReference type="PANTHER" id="PTHR43071:SF1">
    <property type="entry name" value="2-AMINO-4-HYDROXY-6-HYDROXYMETHYLDIHYDROPTERIDINE PYROPHOSPHOKINASE"/>
    <property type="match status" value="1"/>
</dbReference>
<dbReference type="EMBL" id="JANUCT010000001">
    <property type="protein sequence ID" value="MCS3902176.1"/>
    <property type="molecule type" value="Genomic_DNA"/>
</dbReference>
<dbReference type="PROSITE" id="PS00794">
    <property type="entry name" value="HPPK"/>
    <property type="match status" value="1"/>
</dbReference>
<evidence type="ECO:0000256" key="10">
    <source>
        <dbReference type="ARBA" id="ARBA00029409"/>
    </source>
</evidence>
<evidence type="ECO:0000256" key="7">
    <source>
        <dbReference type="ARBA" id="ARBA00022777"/>
    </source>
</evidence>
<feature type="domain" description="7,8-dihydro-6-hydroxymethylpterin-pyrophosphokinase" evidence="13">
    <location>
        <begin position="89"/>
        <end position="100"/>
    </location>
</feature>
<proteinExistence type="inferred from homology"/>
<evidence type="ECO:0000256" key="2">
    <source>
        <dbReference type="ARBA" id="ARBA00005810"/>
    </source>
</evidence>
<dbReference type="InterPro" id="IPR000550">
    <property type="entry name" value="Hppk"/>
</dbReference>
<evidence type="ECO:0000313" key="15">
    <source>
        <dbReference type="Proteomes" id="UP001204445"/>
    </source>
</evidence>
<protein>
    <recommendedName>
        <fullName evidence="4">2-amino-4-hydroxy-6-hydroxymethyldihydropteridine pyrophosphokinase</fullName>
        <ecNumber evidence="3">2.7.6.3</ecNumber>
    </recommendedName>
    <alternativeName>
        <fullName evidence="11">6-hydroxymethyl-7,8-dihydropterin pyrophosphokinase</fullName>
    </alternativeName>
    <alternativeName>
        <fullName evidence="12">7,8-dihydro-6-hydroxymethylpterin-pyrophosphokinase</fullName>
    </alternativeName>
</protein>
<evidence type="ECO:0000313" key="14">
    <source>
        <dbReference type="EMBL" id="MCS3902176.1"/>
    </source>
</evidence>
<keyword evidence="5 14" id="KW-0808">Transferase</keyword>
<evidence type="ECO:0000256" key="4">
    <source>
        <dbReference type="ARBA" id="ARBA00016218"/>
    </source>
</evidence>
<keyword evidence="9" id="KW-0289">Folate biosynthesis</keyword>
<evidence type="ECO:0000256" key="1">
    <source>
        <dbReference type="ARBA" id="ARBA00005051"/>
    </source>
</evidence>
<comment type="function">
    <text evidence="10">Catalyzes the transfer of pyrophosphate from adenosine triphosphate (ATP) to 6-hydroxymethyl-7,8-dihydropterin, an enzymatic step in folate biosynthesis pathway.</text>
</comment>
<evidence type="ECO:0000256" key="6">
    <source>
        <dbReference type="ARBA" id="ARBA00022741"/>
    </source>
</evidence>
<reference evidence="14" key="1">
    <citation type="submission" date="2022-08" db="EMBL/GenBank/DDBJ databases">
        <title>Genomic Encyclopedia of Type Strains, Phase III (KMG-III): the genomes of soil and plant-associated and newly described type strains.</title>
        <authorList>
            <person name="Whitman W."/>
        </authorList>
    </citation>
    <scope>NUCLEOTIDE SEQUENCE</scope>
    <source>
        <strain evidence="14">HMT 1</strain>
    </source>
</reference>
<keyword evidence="8" id="KW-0067">ATP-binding</keyword>
<dbReference type="GO" id="GO:0016301">
    <property type="term" value="F:kinase activity"/>
    <property type="evidence" value="ECO:0007669"/>
    <property type="project" value="UniProtKB-KW"/>
</dbReference>
<comment type="pathway">
    <text evidence="1">Cofactor biosynthesis; tetrahydrofolate biosynthesis; 2-amino-4-hydroxy-6-hydroxymethyl-7,8-dihydropteridine diphosphate from 7,8-dihydroneopterin triphosphate: step 4/4.</text>
</comment>
<dbReference type="GO" id="GO:0005524">
    <property type="term" value="F:ATP binding"/>
    <property type="evidence" value="ECO:0007669"/>
    <property type="project" value="UniProtKB-KW"/>
</dbReference>
<evidence type="ECO:0000256" key="9">
    <source>
        <dbReference type="ARBA" id="ARBA00022909"/>
    </source>
</evidence>
<accession>A0AAE3HJD3</accession>
<evidence type="ECO:0000256" key="11">
    <source>
        <dbReference type="ARBA" id="ARBA00029766"/>
    </source>
</evidence>
<dbReference type="SUPFAM" id="SSF55083">
    <property type="entry name" value="6-hydroxymethyl-7,8-dihydropterin pyrophosphokinase, HPPK"/>
    <property type="match status" value="1"/>
</dbReference>
<gene>
    <name evidence="14" type="ORF">J2T55_000168</name>
</gene>
<keyword evidence="6" id="KW-0547">Nucleotide-binding</keyword>